<dbReference type="GO" id="GO:0008146">
    <property type="term" value="F:sulfotransferase activity"/>
    <property type="evidence" value="ECO:0007669"/>
    <property type="project" value="InterPro"/>
</dbReference>
<dbReference type="InterPro" id="IPR027417">
    <property type="entry name" value="P-loop_NTPase"/>
</dbReference>
<name>A0A0F9WIE4_9ZZZZ</name>
<dbReference type="InterPro" id="IPR000863">
    <property type="entry name" value="Sulfotransferase_dom"/>
</dbReference>
<dbReference type="SUPFAM" id="SSF52540">
    <property type="entry name" value="P-loop containing nucleoside triphosphate hydrolases"/>
    <property type="match status" value="1"/>
</dbReference>
<dbReference type="Pfam" id="PF00685">
    <property type="entry name" value="Sulfotransfer_1"/>
    <property type="match status" value="1"/>
</dbReference>
<organism evidence="2">
    <name type="scientific">marine sediment metagenome</name>
    <dbReference type="NCBI Taxonomy" id="412755"/>
    <lineage>
        <taxon>unclassified sequences</taxon>
        <taxon>metagenomes</taxon>
        <taxon>ecological metagenomes</taxon>
    </lineage>
</organism>
<dbReference type="Gene3D" id="3.40.50.300">
    <property type="entry name" value="P-loop containing nucleotide triphosphate hydrolases"/>
    <property type="match status" value="1"/>
</dbReference>
<proteinExistence type="predicted"/>
<accession>A0A0F9WIE4</accession>
<feature type="domain" description="Sulfotransferase" evidence="1">
    <location>
        <begin position="7"/>
        <end position="248"/>
    </location>
</feature>
<dbReference type="EMBL" id="LAZR01000155">
    <property type="protein sequence ID" value="KKN85731.1"/>
    <property type="molecule type" value="Genomic_DNA"/>
</dbReference>
<sequence>MSAPIWVFVTGTYRTGSTTQNRIAAAIVEHANRGRGIGYHKESRLVEHDKDEDELVICKVFRYLPDESETAARFLKEGRIRVVGTVRDPRDIFVSMQERARRSGKIGEFSGKTVINEKLPMWLGWFDMWVDKIPRNMIHVSKFEVMIEDLSAEALRIATFLGIAISLKEARTLTNPFRLPDQQKAKDEYWKKRRKLEKAGENPPREHPVLPSLPAVVFGTSGHWKTWLNHTQVRMIERSCKKYMARWGYK</sequence>
<evidence type="ECO:0000313" key="2">
    <source>
        <dbReference type="EMBL" id="KKN85731.1"/>
    </source>
</evidence>
<protein>
    <recommendedName>
        <fullName evidence="1">Sulfotransferase domain-containing protein</fullName>
    </recommendedName>
</protein>
<comment type="caution">
    <text evidence="2">The sequence shown here is derived from an EMBL/GenBank/DDBJ whole genome shotgun (WGS) entry which is preliminary data.</text>
</comment>
<dbReference type="AlphaFoldDB" id="A0A0F9WIE4"/>
<gene>
    <name evidence="2" type="ORF">LCGC14_0275360</name>
</gene>
<evidence type="ECO:0000259" key="1">
    <source>
        <dbReference type="Pfam" id="PF00685"/>
    </source>
</evidence>
<reference evidence="2" key="1">
    <citation type="journal article" date="2015" name="Nature">
        <title>Complex archaea that bridge the gap between prokaryotes and eukaryotes.</title>
        <authorList>
            <person name="Spang A."/>
            <person name="Saw J.H."/>
            <person name="Jorgensen S.L."/>
            <person name="Zaremba-Niedzwiedzka K."/>
            <person name="Martijn J."/>
            <person name="Lind A.E."/>
            <person name="van Eijk R."/>
            <person name="Schleper C."/>
            <person name="Guy L."/>
            <person name="Ettema T.J."/>
        </authorList>
    </citation>
    <scope>NUCLEOTIDE SEQUENCE</scope>
</reference>